<dbReference type="InterPro" id="IPR001789">
    <property type="entry name" value="Sig_transdc_resp-reg_receiver"/>
</dbReference>
<dbReference type="PANTHER" id="PTHR44591:SF3">
    <property type="entry name" value="RESPONSE REGULATORY DOMAIN-CONTAINING PROTEIN"/>
    <property type="match status" value="1"/>
</dbReference>
<feature type="modified residue" description="4-aspartylphosphate" evidence="2">
    <location>
        <position position="53"/>
    </location>
</feature>
<dbReference type="SMART" id="SM00448">
    <property type="entry name" value="REC"/>
    <property type="match status" value="1"/>
</dbReference>
<dbReference type="InterPro" id="IPR050595">
    <property type="entry name" value="Bact_response_regulator"/>
</dbReference>
<organism evidence="4 5">
    <name type="scientific">Terriglobus roseus</name>
    <dbReference type="NCBI Taxonomy" id="392734"/>
    <lineage>
        <taxon>Bacteria</taxon>
        <taxon>Pseudomonadati</taxon>
        <taxon>Acidobacteriota</taxon>
        <taxon>Terriglobia</taxon>
        <taxon>Terriglobales</taxon>
        <taxon>Acidobacteriaceae</taxon>
        <taxon>Terriglobus</taxon>
    </lineage>
</organism>
<evidence type="ECO:0000259" key="3">
    <source>
        <dbReference type="PROSITE" id="PS50110"/>
    </source>
</evidence>
<reference evidence="4 5" key="1">
    <citation type="submission" date="2016-10" db="EMBL/GenBank/DDBJ databases">
        <authorList>
            <person name="de Groot N.N."/>
        </authorList>
    </citation>
    <scope>NUCLEOTIDE SEQUENCE [LARGE SCALE GENOMIC DNA]</scope>
    <source>
        <strain evidence="4 5">AB35.6</strain>
    </source>
</reference>
<dbReference type="Pfam" id="PF00072">
    <property type="entry name" value="Response_reg"/>
    <property type="match status" value="1"/>
</dbReference>
<dbReference type="SUPFAM" id="SSF52172">
    <property type="entry name" value="CheY-like"/>
    <property type="match status" value="1"/>
</dbReference>
<dbReference type="InterPro" id="IPR011006">
    <property type="entry name" value="CheY-like_superfamily"/>
</dbReference>
<keyword evidence="1 2" id="KW-0597">Phosphoprotein</keyword>
<feature type="domain" description="Response regulatory" evidence="3">
    <location>
        <begin position="4"/>
        <end position="120"/>
    </location>
</feature>
<evidence type="ECO:0000256" key="2">
    <source>
        <dbReference type="PROSITE-ProRule" id="PRU00169"/>
    </source>
</evidence>
<dbReference type="RefSeq" id="WP_074655706.1">
    <property type="nucleotide sequence ID" value="NZ_FNSD01000001.1"/>
</dbReference>
<evidence type="ECO:0000313" key="5">
    <source>
        <dbReference type="Proteomes" id="UP000182409"/>
    </source>
</evidence>
<name>A0A1H4J7J8_9BACT</name>
<dbReference type="AlphaFoldDB" id="A0A1H4J7J8"/>
<dbReference type="PROSITE" id="PS50110">
    <property type="entry name" value="RESPONSE_REGULATORY"/>
    <property type="match status" value="1"/>
</dbReference>
<dbReference type="PANTHER" id="PTHR44591">
    <property type="entry name" value="STRESS RESPONSE REGULATOR PROTEIN 1"/>
    <property type="match status" value="1"/>
</dbReference>
<dbReference type="GO" id="GO:0000160">
    <property type="term" value="P:phosphorelay signal transduction system"/>
    <property type="evidence" value="ECO:0007669"/>
    <property type="project" value="InterPro"/>
</dbReference>
<protein>
    <submittedName>
        <fullName evidence="4">Response regulator receiver protein</fullName>
    </submittedName>
</protein>
<evidence type="ECO:0000256" key="1">
    <source>
        <dbReference type="ARBA" id="ARBA00022553"/>
    </source>
</evidence>
<gene>
    <name evidence="4" type="ORF">SAMN05443244_0419</name>
</gene>
<evidence type="ECO:0000313" key="4">
    <source>
        <dbReference type="EMBL" id="SEB42181.1"/>
    </source>
</evidence>
<sequence length="122" mass="13292">MIATCLIADGAALARELLRSILEDMGFDLMEAANGEQVVRLAILFPPHVIVMDMDLAKKNGLEVIATLRRHAAFKETPIIAMTCVSAEHHPARLRQAGFTDVLVKPIRPAALRSLLQTVLAP</sequence>
<dbReference type="Proteomes" id="UP000182409">
    <property type="component" value="Unassembled WGS sequence"/>
</dbReference>
<dbReference type="EMBL" id="FNSD01000001">
    <property type="protein sequence ID" value="SEB42181.1"/>
    <property type="molecule type" value="Genomic_DNA"/>
</dbReference>
<accession>A0A1H4J7J8</accession>
<proteinExistence type="predicted"/>
<dbReference type="Gene3D" id="3.40.50.2300">
    <property type="match status" value="1"/>
</dbReference>
<dbReference type="OrthoDB" id="9790669at2"/>